<evidence type="ECO:0000259" key="8">
    <source>
        <dbReference type="SMART" id="SM00363"/>
    </source>
</evidence>
<comment type="function">
    <text evidence="7">One of the primary rRNA binding proteins, it binds directly to 16S rRNA where it nucleates assembly of the body of the 30S subunit.</text>
</comment>
<evidence type="ECO:0000313" key="11">
    <source>
        <dbReference type="Proteomes" id="UP000178404"/>
    </source>
</evidence>
<evidence type="ECO:0000259" key="9">
    <source>
        <dbReference type="SMART" id="SM01390"/>
    </source>
</evidence>
<dbReference type="Gene3D" id="3.10.290.10">
    <property type="entry name" value="RNA-binding S4 domain"/>
    <property type="match status" value="1"/>
</dbReference>
<keyword evidence="5 7" id="KW-0687">Ribonucleoprotein</keyword>
<feature type="domain" description="RNA-binding S4" evidence="8">
    <location>
        <begin position="92"/>
        <end position="156"/>
    </location>
</feature>
<evidence type="ECO:0000256" key="5">
    <source>
        <dbReference type="ARBA" id="ARBA00023274"/>
    </source>
</evidence>
<evidence type="ECO:0000256" key="2">
    <source>
        <dbReference type="ARBA" id="ARBA00022730"/>
    </source>
</evidence>
<gene>
    <name evidence="7" type="primary">rpsD</name>
    <name evidence="10" type="ORF">A3A90_02080</name>
</gene>
<dbReference type="PANTHER" id="PTHR11831">
    <property type="entry name" value="30S 40S RIBOSOMAL PROTEIN"/>
    <property type="match status" value="1"/>
</dbReference>
<dbReference type="Proteomes" id="UP000178404">
    <property type="component" value="Unassembled WGS sequence"/>
</dbReference>
<keyword evidence="4 7" id="KW-0689">Ribosomal protein</keyword>
<evidence type="ECO:0000256" key="7">
    <source>
        <dbReference type="HAMAP-Rule" id="MF_01306"/>
    </source>
</evidence>
<organism evidence="10 11">
    <name type="scientific">Candidatus Zambryskibacteria bacterium RIFCSPLOWO2_01_FULL_35_19</name>
    <dbReference type="NCBI Taxonomy" id="1802757"/>
    <lineage>
        <taxon>Bacteria</taxon>
        <taxon>Candidatus Zambryskiibacteriota</taxon>
    </lineage>
</organism>
<dbReference type="InterPro" id="IPR001912">
    <property type="entry name" value="Ribosomal_uS4_N"/>
</dbReference>
<dbReference type="GO" id="GO:0019843">
    <property type="term" value="F:rRNA binding"/>
    <property type="evidence" value="ECO:0007669"/>
    <property type="project" value="UniProtKB-UniRule"/>
</dbReference>
<reference evidence="10 11" key="1">
    <citation type="journal article" date="2016" name="Nat. Commun.">
        <title>Thousands of microbial genomes shed light on interconnected biogeochemical processes in an aquifer system.</title>
        <authorList>
            <person name="Anantharaman K."/>
            <person name="Brown C.T."/>
            <person name="Hug L.A."/>
            <person name="Sharon I."/>
            <person name="Castelle C.J."/>
            <person name="Probst A.J."/>
            <person name="Thomas B.C."/>
            <person name="Singh A."/>
            <person name="Wilkins M.J."/>
            <person name="Karaoz U."/>
            <person name="Brodie E.L."/>
            <person name="Williams K.H."/>
            <person name="Hubbard S.S."/>
            <person name="Banfield J.F."/>
        </authorList>
    </citation>
    <scope>NUCLEOTIDE SEQUENCE [LARGE SCALE GENOMIC DNA]</scope>
</reference>
<dbReference type="AlphaFoldDB" id="A0A1G2TXG8"/>
<dbReference type="Gene3D" id="1.10.1050.10">
    <property type="entry name" value="Ribosomal Protein S4 Delta 41, Chain A, domain 1"/>
    <property type="match status" value="1"/>
</dbReference>
<dbReference type="GO" id="GO:0006412">
    <property type="term" value="P:translation"/>
    <property type="evidence" value="ECO:0007669"/>
    <property type="project" value="UniProtKB-UniRule"/>
</dbReference>
<evidence type="ECO:0000256" key="6">
    <source>
        <dbReference type="ARBA" id="ARBA00035254"/>
    </source>
</evidence>
<comment type="similarity">
    <text evidence="1 7">Belongs to the universal ribosomal protein uS4 family.</text>
</comment>
<dbReference type="GO" id="GO:0003735">
    <property type="term" value="F:structural constituent of ribosome"/>
    <property type="evidence" value="ECO:0007669"/>
    <property type="project" value="InterPro"/>
</dbReference>
<dbReference type="SUPFAM" id="SSF55174">
    <property type="entry name" value="Alpha-L RNA-binding motif"/>
    <property type="match status" value="1"/>
</dbReference>
<dbReference type="InterPro" id="IPR036986">
    <property type="entry name" value="S4_RNA-bd_sf"/>
</dbReference>
<dbReference type="Pfam" id="PF01479">
    <property type="entry name" value="S4"/>
    <property type="match status" value="1"/>
</dbReference>
<dbReference type="GO" id="GO:0015935">
    <property type="term" value="C:small ribosomal subunit"/>
    <property type="evidence" value="ECO:0007669"/>
    <property type="project" value="InterPro"/>
</dbReference>
<dbReference type="NCBIfam" id="NF003717">
    <property type="entry name" value="PRK05327.1"/>
    <property type="match status" value="1"/>
</dbReference>
<dbReference type="InterPro" id="IPR005709">
    <property type="entry name" value="Ribosomal_uS4_bac-type"/>
</dbReference>
<dbReference type="SMART" id="SM00363">
    <property type="entry name" value="S4"/>
    <property type="match status" value="1"/>
</dbReference>
<dbReference type="Pfam" id="PF00163">
    <property type="entry name" value="Ribosomal_S4"/>
    <property type="match status" value="1"/>
</dbReference>
<dbReference type="CDD" id="cd00165">
    <property type="entry name" value="S4"/>
    <property type="match status" value="1"/>
</dbReference>
<evidence type="ECO:0000313" key="10">
    <source>
        <dbReference type="EMBL" id="OHB02005.1"/>
    </source>
</evidence>
<comment type="subunit">
    <text evidence="7">Part of the 30S ribosomal subunit. Contacts protein S5. The interaction surface between S4 and S5 is involved in control of translational fidelity.</text>
</comment>
<dbReference type="PANTHER" id="PTHR11831:SF4">
    <property type="entry name" value="SMALL RIBOSOMAL SUBUNIT PROTEIN US4M"/>
    <property type="match status" value="1"/>
</dbReference>
<accession>A0A1G2TXG8</accession>
<keyword evidence="3 7" id="KW-0694">RNA-binding</keyword>
<protein>
    <recommendedName>
        <fullName evidence="6 7">Small ribosomal subunit protein uS4</fullName>
    </recommendedName>
</protein>
<comment type="function">
    <text evidence="7">With S5 and S12 plays an important role in translational accuracy.</text>
</comment>
<evidence type="ECO:0000256" key="1">
    <source>
        <dbReference type="ARBA" id="ARBA00007465"/>
    </source>
</evidence>
<dbReference type="InterPro" id="IPR022801">
    <property type="entry name" value="Ribosomal_uS4"/>
</dbReference>
<evidence type="ECO:0000256" key="3">
    <source>
        <dbReference type="ARBA" id="ARBA00022884"/>
    </source>
</evidence>
<dbReference type="HAMAP" id="MF_01306_B">
    <property type="entry name" value="Ribosomal_uS4_B"/>
    <property type="match status" value="1"/>
</dbReference>
<proteinExistence type="inferred from homology"/>
<dbReference type="GO" id="GO:0042274">
    <property type="term" value="P:ribosomal small subunit biogenesis"/>
    <property type="evidence" value="ECO:0007669"/>
    <property type="project" value="TreeGrafter"/>
</dbReference>
<keyword evidence="2 7" id="KW-0699">rRNA-binding</keyword>
<sequence length="202" mass="23559">MIIGPKYKIARRLQAPVFEKTQTQKFSLREERKNKKRSFRKQKTDYGIQLNEKQKARMFYCVTEKQFAKYVKQALEKKASSPTATLLKSLEHRLDNVVWRAGILPTHLSARQAVAHGHFLVNGKRVYVPSYSVSLKDKITIREGSKGSKLFNELEEKMKETQSPDWMSWDNTKKEISIKEGTIAEKADLLFDLGQVIEYYQR</sequence>
<dbReference type="InterPro" id="IPR002942">
    <property type="entry name" value="S4_RNA-bd"/>
</dbReference>
<dbReference type="PROSITE" id="PS50889">
    <property type="entry name" value="S4"/>
    <property type="match status" value="1"/>
</dbReference>
<dbReference type="SMART" id="SM01390">
    <property type="entry name" value="Ribosomal_S4"/>
    <property type="match status" value="1"/>
</dbReference>
<evidence type="ECO:0000256" key="4">
    <source>
        <dbReference type="ARBA" id="ARBA00022980"/>
    </source>
</evidence>
<comment type="caution">
    <text evidence="10">The sequence shown here is derived from an EMBL/GenBank/DDBJ whole genome shotgun (WGS) entry which is preliminary data.</text>
</comment>
<name>A0A1G2TXG8_9BACT</name>
<feature type="domain" description="Small ribosomal subunit protein uS4 N-terminal" evidence="9">
    <location>
        <begin position="1"/>
        <end position="91"/>
    </location>
</feature>
<dbReference type="EMBL" id="MHWA01000008">
    <property type="protein sequence ID" value="OHB02005.1"/>
    <property type="molecule type" value="Genomic_DNA"/>
</dbReference>
<dbReference type="FunFam" id="3.10.290.10:FF:000001">
    <property type="entry name" value="30S ribosomal protein S4"/>
    <property type="match status" value="1"/>
</dbReference>